<dbReference type="Gene3D" id="1.10.630.10">
    <property type="entry name" value="Cytochrome P450"/>
    <property type="match status" value="1"/>
</dbReference>
<evidence type="ECO:0000313" key="11">
    <source>
        <dbReference type="Proteomes" id="UP000326950"/>
    </source>
</evidence>
<evidence type="ECO:0000256" key="9">
    <source>
        <dbReference type="SAM" id="Phobius"/>
    </source>
</evidence>
<dbReference type="CDD" id="cd11063">
    <property type="entry name" value="CYP52"/>
    <property type="match status" value="1"/>
</dbReference>
<dbReference type="GO" id="GO:0016712">
    <property type="term" value="F:oxidoreductase activity, acting on paired donors, with incorporation or reduction of molecular oxygen, reduced flavin or flavoprotein as one donor, and incorporation of one atom of oxygen"/>
    <property type="evidence" value="ECO:0007669"/>
    <property type="project" value="InterPro"/>
</dbReference>
<evidence type="ECO:0000256" key="5">
    <source>
        <dbReference type="ARBA" id="ARBA00023002"/>
    </source>
</evidence>
<dbReference type="Proteomes" id="UP000326950">
    <property type="component" value="Unassembled WGS sequence"/>
</dbReference>
<dbReference type="InterPro" id="IPR001128">
    <property type="entry name" value="Cyt_P450"/>
</dbReference>
<dbReference type="InterPro" id="IPR047146">
    <property type="entry name" value="Cyt_P450_E_CYP52_fungi"/>
</dbReference>
<keyword evidence="5" id="KW-0560">Oxidoreductase</keyword>
<evidence type="ECO:0000256" key="7">
    <source>
        <dbReference type="ARBA" id="ARBA00023033"/>
    </source>
</evidence>
<dbReference type="InterPro" id="IPR036396">
    <property type="entry name" value="Cyt_P450_sf"/>
</dbReference>
<feature type="binding site" description="axial binding residue" evidence="8">
    <location>
        <position position="463"/>
    </location>
    <ligand>
        <name>heme</name>
        <dbReference type="ChEBI" id="CHEBI:30413"/>
    </ligand>
    <ligandPart>
        <name>Fe</name>
        <dbReference type="ChEBI" id="CHEBI:18248"/>
    </ligandPart>
</feature>
<dbReference type="EMBL" id="ML738585">
    <property type="protein sequence ID" value="KAE8168696.1"/>
    <property type="molecule type" value="Genomic_DNA"/>
</dbReference>
<feature type="transmembrane region" description="Helical" evidence="9">
    <location>
        <begin position="20"/>
        <end position="38"/>
    </location>
</feature>
<gene>
    <name evidence="10" type="ORF">BDV40DRAFT_294641</name>
</gene>
<dbReference type="InterPro" id="IPR002402">
    <property type="entry name" value="Cyt_P450_E_grp-II"/>
</dbReference>
<evidence type="ECO:0000256" key="8">
    <source>
        <dbReference type="PIRSR" id="PIRSR602402-1"/>
    </source>
</evidence>
<name>A0A5N6VCD4_ASPTM</name>
<dbReference type="PRINTS" id="PR01239">
    <property type="entry name" value="EP450IICYP52"/>
</dbReference>
<keyword evidence="9" id="KW-1133">Transmembrane helix</keyword>
<dbReference type="PRINTS" id="PR00464">
    <property type="entry name" value="EP450II"/>
</dbReference>
<keyword evidence="7" id="KW-0503">Monooxygenase</keyword>
<dbReference type="Pfam" id="PF00067">
    <property type="entry name" value="p450"/>
    <property type="match status" value="1"/>
</dbReference>
<dbReference type="PRINTS" id="PR00385">
    <property type="entry name" value="P450"/>
</dbReference>
<dbReference type="InterPro" id="IPR002974">
    <property type="entry name" value="Cyt_P450_E_CYP52_ascomycetes"/>
</dbReference>
<evidence type="ECO:0000256" key="1">
    <source>
        <dbReference type="ARBA" id="ARBA00001971"/>
    </source>
</evidence>
<dbReference type="GO" id="GO:0005506">
    <property type="term" value="F:iron ion binding"/>
    <property type="evidence" value="ECO:0007669"/>
    <property type="project" value="InterPro"/>
</dbReference>
<proteinExistence type="inferred from homology"/>
<dbReference type="OrthoDB" id="1470350at2759"/>
<keyword evidence="6 8" id="KW-0408">Iron</keyword>
<protein>
    <submittedName>
        <fullName evidence="10">Cytochrome P450</fullName>
    </submittedName>
</protein>
<comment type="cofactor">
    <cofactor evidence="1 8">
        <name>heme</name>
        <dbReference type="ChEBI" id="CHEBI:30413"/>
    </cofactor>
</comment>
<keyword evidence="11" id="KW-1185">Reference proteome</keyword>
<comment type="similarity">
    <text evidence="2">Belongs to the cytochrome P450 family.</text>
</comment>
<sequence length="517" mass="59197">MTAETGFVPTMLSFSLERAYFWVWAVGAGVVAIFVLYLPQCIARRSFAHAHGCQAPPRYAHQDPFLGLDSLRDSMQARKSDRYFRREQQLHQIYGNTFSSLLLGSWMVNTIEPKNLEVLFSTRFTDYEVGFRRRNAFAPLFGKSIFQSDGARWQTLRSQLQLCFSRAQTSQLELLECHCQRLLAALPPDNQHFDLALFLHRFAADVSTDFLFGESINSLENPQNLDGGALKAFADTHSTCELRWLLGSMSWIWPQRTFRKNVRLTHRFIQRYVDAALRREVTPPGKDSDQPNERRILFIDQLRQRTQDPTALRDELTTLYFAGTDAPAALFINLFFVFSKRPDVWDRVRSEVQSLGGKSPDLQQLKGLRYVQDCIRECLRLYPPQPSNSRVAVRDTILPTGGGPDGSSPVLVPKGMMVHLSAYALHRRKDLWGEDADEFRPERWSYEKQTWKYIPFLGGPRNCVGMDFGLNEVAYAVVRMAQNFKCITSVDPNQWVEGSSIALESKNGVKVVMRRDA</sequence>
<evidence type="ECO:0000256" key="6">
    <source>
        <dbReference type="ARBA" id="ARBA00023004"/>
    </source>
</evidence>
<organism evidence="10 11">
    <name type="scientific">Aspergillus tamarii</name>
    <dbReference type="NCBI Taxonomy" id="41984"/>
    <lineage>
        <taxon>Eukaryota</taxon>
        <taxon>Fungi</taxon>
        <taxon>Dikarya</taxon>
        <taxon>Ascomycota</taxon>
        <taxon>Pezizomycotina</taxon>
        <taxon>Eurotiomycetes</taxon>
        <taxon>Eurotiomycetidae</taxon>
        <taxon>Eurotiales</taxon>
        <taxon>Aspergillaceae</taxon>
        <taxon>Aspergillus</taxon>
        <taxon>Aspergillus subgen. Circumdati</taxon>
    </lineage>
</organism>
<dbReference type="PANTHER" id="PTHR24287:SF17">
    <property type="entry name" value="P450, PUTATIVE (EUROFUNG)-RELATED"/>
    <property type="match status" value="1"/>
</dbReference>
<dbReference type="GO" id="GO:0020037">
    <property type="term" value="F:heme binding"/>
    <property type="evidence" value="ECO:0007669"/>
    <property type="project" value="InterPro"/>
</dbReference>
<keyword evidence="3 8" id="KW-0349">Heme</keyword>
<dbReference type="PANTHER" id="PTHR24287">
    <property type="entry name" value="P450, PUTATIVE (EUROFUNG)-RELATED"/>
    <property type="match status" value="1"/>
</dbReference>
<evidence type="ECO:0000256" key="4">
    <source>
        <dbReference type="ARBA" id="ARBA00022723"/>
    </source>
</evidence>
<reference evidence="10 11" key="1">
    <citation type="submission" date="2019-04" db="EMBL/GenBank/DDBJ databases">
        <title>Friends and foes A comparative genomics study of 23 Aspergillus species from section Flavi.</title>
        <authorList>
            <consortium name="DOE Joint Genome Institute"/>
            <person name="Kjaerbolling I."/>
            <person name="Vesth T."/>
            <person name="Frisvad J.C."/>
            <person name="Nybo J.L."/>
            <person name="Theobald S."/>
            <person name="Kildgaard S."/>
            <person name="Isbrandt T."/>
            <person name="Kuo A."/>
            <person name="Sato A."/>
            <person name="Lyhne E.K."/>
            <person name="Kogle M.E."/>
            <person name="Wiebenga A."/>
            <person name="Kun R.S."/>
            <person name="Lubbers R.J."/>
            <person name="Makela M.R."/>
            <person name="Barry K."/>
            <person name="Chovatia M."/>
            <person name="Clum A."/>
            <person name="Daum C."/>
            <person name="Haridas S."/>
            <person name="He G."/>
            <person name="LaButti K."/>
            <person name="Lipzen A."/>
            <person name="Mondo S."/>
            <person name="Riley R."/>
            <person name="Salamov A."/>
            <person name="Simmons B.A."/>
            <person name="Magnuson J.K."/>
            <person name="Henrissat B."/>
            <person name="Mortensen U.H."/>
            <person name="Larsen T.O."/>
            <person name="Devries R.P."/>
            <person name="Grigoriev I.V."/>
            <person name="Machida M."/>
            <person name="Baker S.E."/>
            <person name="Andersen M.R."/>
        </authorList>
    </citation>
    <scope>NUCLEOTIDE SEQUENCE [LARGE SCALE GENOMIC DNA]</scope>
    <source>
        <strain evidence="10 11">CBS 117626</strain>
    </source>
</reference>
<dbReference type="SUPFAM" id="SSF48264">
    <property type="entry name" value="Cytochrome P450"/>
    <property type="match status" value="1"/>
</dbReference>
<keyword evidence="9" id="KW-0472">Membrane</keyword>
<evidence type="ECO:0000256" key="3">
    <source>
        <dbReference type="ARBA" id="ARBA00022617"/>
    </source>
</evidence>
<keyword evidence="4 8" id="KW-0479">Metal-binding</keyword>
<keyword evidence="9" id="KW-0812">Transmembrane</keyword>
<evidence type="ECO:0000313" key="10">
    <source>
        <dbReference type="EMBL" id="KAE8168696.1"/>
    </source>
</evidence>
<dbReference type="AlphaFoldDB" id="A0A5N6VCD4"/>
<accession>A0A5N6VCD4</accession>
<evidence type="ECO:0000256" key="2">
    <source>
        <dbReference type="ARBA" id="ARBA00010617"/>
    </source>
</evidence>